<sequence length="266" mass="32070">MEMDAIITEKTFDEMNLPNTIYKYRNWNDINHKNIITNQEVYFAQPTSFEDPYDCKNLVRYDLLSDDDIYEHYLFYSKERHPNWTRQQHRAFAREWCEKSLMKEHDYVKKRMDEDFNEFDEHFGVLSLTANPHNSVMWEKYSDNHKGFVVGFNPYKMFQYLGGGGAVRYYDELPIVYPRPKHSFEKQHYLQIFSKLSKWNFEEEYRTHWFSSNSLTVKDRTKKLPPEAFTKIIIGKSMPKEILEDLLNSIPQDLYHVEIGDEPLLL</sequence>
<reference evidence="1" key="1">
    <citation type="submission" date="2019-03" db="EMBL/GenBank/DDBJ databases">
        <title>Single cell metagenomics reveals metabolic interactions within the superorganism composed of flagellate Streblomastix strix and complex community of Bacteroidetes bacteria on its surface.</title>
        <authorList>
            <person name="Treitli S.C."/>
            <person name="Kolisko M."/>
            <person name="Husnik F."/>
            <person name="Keeling P."/>
            <person name="Hampl V."/>
        </authorList>
    </citation>
    <scope>NUCLEOTIDE SEQUENCE</scope>
    <source>
        <strain evidence="1">STM</strain>
    </source>
</reference>
<organism evidence="1">
    <name type="scientific">termite gut metagenome</name>
    <dbReference type="NCBI Taxonomy" id="433724"/>
    <lineage>
        <taxon>unclassified sequences</taxon>
        <taxon>metagenomes</taxon>
        <taxon>organismal metagenomes</taxon>
    </lineage>
</organism>
<name>A0A5J4QME5_9ZZZZ</name>
<evidence type="ECO:0000313" key="1">
    <source>
        <dbReference type="EMBL" id="KAA6322742.1"/>
    </source>
</evidence>
<gene>
    <name evidence="1" type="ORF">EZS27_027744</name>
</gene>
<comment type="caution">
    <text evidence="1">The sequence shown here is derived from an EMBL/GenBank/DDBJ whole genome shotgun (WGS) entry which is preliminary data.</text>
</comment>
<dbReference type="AlphaFoldDB" id="A0A5J4QME5"/>
<protein>
    <recommendedName>
        <fullName evidence="2">DUF2971 domain-containing protein</fullName>
    </recommendedName>
</protein>
<proteinExistence type="predicted"/>
<accession>A0A5J4QME5</accession>
<dbReference type="EMBL" id="SNRY01002968">
    <property type="protein sequence ID" value="KAA6322742.1"/>
    <property type="molecule type" value="Genomic_DNA"/>
</dbReference>
<evidence type="ECO:0008006" key="2">
    <source>
        <dbReference type="Google" id="ProtNLM"/>
    </source>
</evidence>